<evidence type="ECO:0000313" key="3">
    <source>
        <dbReference type="EMBL" id="MFB9753420.1"/>
    </source>
</evidence>
<accession>A0ABV5VYP1</accession>
<evidence type="ECO:0000313" key="4">
    <source>
        <dbReference type="Proteomes" id="UP001589619"/>
    </source>
</evidence>
<dbReference type="Proteomes" id="UP001589619">
    <property type="component" value="Unassembled WGS sequence"/>
</dbReference>
<proteinExistence type="inferred from homology"/>
<dbReference type="PANTHER" id="PTHR42760:SF133">
    <property type="entry name" value="3-OXOACYL-[ACYL-CARRIER-PROTEIN] REDUCTASE"/>
    <property type="match status" value="1"/>
</dbReference>
<protein>
    <submittedName>
        <fullName evidence="3">SDR family oxidoreductase</fullName>
    </submittedName>
</protein>
<name>A0ABV5VYP1_9BACL</name>
<keyword evidence="4" id="KW-1185">Reference proteome</keyword>
<dbReference type="PRINTS" id="PR00080">
    <property type="entry name" value="SDRFAMILY"/>
</dbReference>
<evidence type="ECO:0000256" key="1">
    <source>
        <dbReference type="ARBA" id="ARBA00006484"/>
    </source>
</evidence>
<dbReference type="PRINTS" id="PR00081">
    <property type="entry name" value="GDHRDH"/>
</dbReference>
<organism evidence="3 4">
    <name type="scientific">Paenibacillus hodogayensis</name>
    <dbReference type="NCBI Taxonomy" id="279208"/>
    <lineage>
        <taxon>Bacteria</taxon>
        <taxon>Bacillati</taxon>
        <taxon>Bacillota</taxon>
        <taxon>Bacilli</taxon>
        <taxon>Bacillales</taxon>
        <taxon>Paenibacillaceae</taxon>
        <taxon>Paenibacillus</taxon>
    </lineage>
</organism>
<comment type="caution">
    <text evidence="3">The sequence shown here is derived from an EMBL/GenBank/DDBJ whole genome shotgun (WGS) entry which is preliminary data.</text>
</comment>
<dbReference type="InterPro" id="IPR036291">
    <property type="entry name" value="NAD(P)-bd_dom_sf"/>
</dbReference>
<comment type="similarity">
    <text evidence="1">Belongs to the short-chain dehydrogenases/reductases (SDR) family.</text>
</comment>
<dbReference type="Pfam" id="PF13561">
    <property type="entry name" value="adh_short_C2"/>
    <property type="match status" value="1"/>
</dbReference>
<gene>
    <name evidence="3" type="ORF">ACFFNY_17785</name>
</gene>
<dbReference type="PANTHER" id="PTHR42760">
    <property type="entry name" value="SHORT-CHAIN DEHYDROGENASES/REDUCTASES FAMILY MEMBER"/>
    <property type="match status" value="1"/>
</dbReference>
<dbReference type="EMBL" id="JBHMAG010000012">
    <property type="protein sequence ID" value="MFB9753420.1"/>
    <property type="molecule type" value="Genomic_DNA"/>
</dbReference>
<dbReference type="RefSeq" id="WP_344901455.1">
    <property type="nucleotide sequence ID" value="NZ_BAAAYO010000001.1"/>
</dbReference>
<reference evidence="3 4" key="1">
    <citation type="submission" date="2024-09" db="EMBL/GenBank/DDBJ databases">
        <authorList>
            <person name="Sun Q."/>
            <person name="Mori K."/>
        </authorList>
    </citation>
    <scope>NUCLEOTIDE SEQUENCE [LARGE SCALE GENOMIC DNA]</scope>
    <source>
        <strain evidence="3 4">JCM 12520</strain>
    </source>
</reference>
<sequence length="276" mass="29657">MTNALTYGRQFRLDGKNALVTGALGILGRRFCSGLAEFGANVAVIDLDEAEAGRFAEQLSAQYGTRCIGIACDVSDPDSVMHMTDVFAEQLGDIHISLNNAASKSGDLSAFFAPFEQYSLAEWRSVMSVNIDGMFLVAQAVGRRMIEQKTGGAIVQTSSIYGLLGPDERIYEGSRYLDMAINTPAVYAASKAAVIGLTQYLATRWAKHGIRVNTLTPGGVQSGQNETFIGKYANRVPMGRMGEPDELVGAVLYLVSDASRYVTGHNLVVDGGLHAW</sequence>
<dbReference type="Gene3D" id="3.40.50.720">
    <property type="entry name" value="NAD(P)-binding Rossmann-like Domain"/>
    <property type="match status" value="1"/>
</dbReference>
<dbReference type="InterPro" id="IPR002347">
    <property type="entry name" value="SDR_fam"/>
</dbReference>
<dbReference type="SUPFAM" id="SSF51735">
    <property type="entry name" value="NAD(P)-binding Rossmann-fold domains"/>
    <property type="match status" value="1"/>
</dbReference>
<evidence type="ECO:0000256" key="2">
    <source>
        <dbReference type="ARBA" id="ARBA00023002"/>
    </source>
</evidence>
<keyword evidence="2" id="KW-0560">Oxidoreductase</keyword>